<protein>
    <submittedName>
        <fullName evidence="6">ABC transporter substrate-binding protein</fullName>
    </submittedName>
</protein>
<evidence type="ECO:0000256" key="1">
    <source>
        <dbReference type="ARBA" id="ARBA00010062"/>
    </source>
</evidence>
<dbReference type="RefSeq" id="WP_349960993.1">
    <property type="nucleotide sequence ID" value="NZ_CP157961.1"/>
</dbReference>
<geneLocation type="plasmid" evidence="6">
    <name>unnamed1</name>
</geneLocation>
<dbReference type="GO" id="GO:0006865">
    <property type="term" value="P:amino acid transport"/>
    <property type="evidence" value="ECO:0007669"/>
    <property type="project" value="UniProtKB-KW"/>
</dbReference>
<evidence type="ECO:0000259" key="5">
    <source>
        <dbReference type="Pfam" id="PF13458"/>
    </source>
</evidence>
<dbReference type="Gene3D" id="3.40.50.2300">
    <property type="match status" value="2"/>
</dbReference>
<dbReference type="PANTHER" id="PTHR30483:SF6">
    <property type="entry name" value="PERIPLASMIC BINDING PROTEIN OF ABC TRANSPORTER FOR NATURAL AMINO ACIDS"/>
    <property type="match status" value="1"/>
</dbReference>
<dbReference type="InterPro" id="IPR028082">
    <property type="entry name" value="Peripla_BP_I"/>
</dbReference>
<feature type="domain" description="Leucine-binding protein" evidence="5">
    <location>
        <begin position="22"/>
        <end position="365"/>
    </location>
</feature>
<name>A0AAU7S1V9_9HYPH</name>
<dbReference type="Pfam" id="PF13458">
    <property type="entry name" value="Peripla_BP_6"/>
    <property type="match status" value="1"/>
</dbReference>
<keyword evidence="3" id="KW-0813">Transport</keyword>
<evidence type="ECO:0000256" key="3">
    <source>
        <dbReference type="ARBA" id="ARBA00022970"/>
    </source>
</evidence>
<dbReference type="CDD" id="cd20013">
    <property type="entry name" value="PBP1_RPA0985_benzoate-like"/>
    <property type="match status" value="1"/>
</dbReference>
<reference evidence="6" key="1">
    <citation type="submission" date="2024-06" db="EMBL/GenBank/DDBJ databases">
        <authorList>
            <person name="Li T."/>
            <person name="Gao R."/>
        </authorList>
    </citation>
    <scope>NUCLEOTIDE SEQUENCE</scope>
    <source>
        <strain evidence="6">ZPR3</strain>
        <plasmid evidence="6">unnamed1</plasmid>
    </source>
</reference>
<dbReference type="SUPFAM" id="SSF53822">
    <property type="entry name" value="Periplasmic binding protein-like I"/>
    <property type="match status" value="1"/>
</dbReference>
<feature type="chain" id="PRO_5043728264" evidence="4">
    <location>
        <begin position="21"/>
        <end position="390"/>
    </location>
</feature>
<evidence type="ECO:0000313" key="6">
    <source>
        <dbReference type="EMBL" id="XBT96343.1"/>
    </source>
</evidence>
<keyword evidence="2 4" id="KW-0732">Signal</keyword>
<comment type="similarity">
    <text evidence="1">Belongs to the leucine-binding protein family.</text>
</comment>
<evidence type="ECO:0000256" key="2">
    <source>
        <dbReference type="ARBA" id="ARBA00022729"/>
    </source>
</evidence>
<dbReference type="EMBL" id="CP157961">
    <property type="protein sequence ID" value="XBT96343.1"/>
    <property type="molecule type" value="Genomic_DNA"/>
</dbReference>
<organism evidence="6">
    <name type="scientific">Rhizobium sp. ZPR3</name>
    <dbReference type="NCBI Taxonomy" id="3158967"/>
    <lineage>
        <taxon>Bacteria</taxon>
        <taxon>Pseudomonadati</taxon>
        <taxon>Pseudomonadota</taxon>
        <taxon>Alphaproteobacteria</taxon>
        <taxon>Hyphomicrobiales</taxon>
        <taxon>Rhizobiaceae</taxon>
        <taxon>Rhizobium/Agrobacterium group</taxon>
        <taxon>Rhizobium</taxon>
    </lineage>
</organism>
<accession>A0AAU7S1V9</accession>
<feature type="signal peptide" evidence="4">
    <location>
        <begin position="1"/>
        <end position="20"/>
    </location>
</feature>
<proteinExistence type="inferred from homology"/>
<keyword evidence="6" id="KW-0614">Plasmid</keyword>
<dbReference type="InterPro" id="IPR051010">
    <property type="entry name" value="BCAA_transport"/>
</dbReference>
<gene>
    <name evidence="6" type="ORF">ABM479_22725</name>
</gene>
<evidence type="ECO:0000256" key="4">
    <source>
        <dbReference type="SAM" id="SignalP"/>
    </source>
</evidence>
<dbReference type="InterPro" id="IPR028081">
    <property type="entry name" value="Leu-bd"/>
</dbReference>
<dbReference type="AlphaFoldDB" id="A0AAU7S1V9"/>
<keyword evidence="3" id="KW-0029">Amino-acid transport</keyword>
<dbReference type="PANTHER" id="PTHR30483">
    <property type="entry name" value="LEUCINE-SPECIFIC-BINDING PROTEIN"/>
    <property type="match status" value="1"/>
</dbReference>
<sequence length="390" mass="41253">MKRFVLAAIAAVALGGAAYADTIKVGVIGPFSGPFALQGKNFKAGIDAYMAMNGKKVGNDEVEVIYRDLPAADPAQSKSLAQELVVKEKVQYLAGFYFTPDAMAVTPILKQANVPMVIFNAATSAIVTKSPLVVRTSFTTWQTSTPIAKVAFDAGVKKVISVVSDYGPGVDAENAFKAGFEKQGGQVVQAIRMPLSTNDFSPIMQRIKDSGAQGVFAFLPSGPTTLGFVKAYNENGLKSAGIKLFAPGDLTQESDLPALGDAALGMQTTFHYAISHDSAENKAFVAAAGKAIGNPAELTFPAVGAFDGMHVIYKMIEATGGKQDAQKAVDAVKGLSWVSPRGPVTIDPESRHITQNIYLREVAKDSDGKYYNKEIQTFEKQGDPGLAAAK</sequence>